<accession>A0A6I7HJW7</accession>
<dbReference type="Gene3D" id="1.20.5.160">
    <property type="entry name" value="Bacterial aa3 type cytochrome c oxidase subunit IV"/>
    <property type="match status" value="1"/>
</dbReference>
<evidence type="ECO:0000256" key="1">
    <source>
        <dbReference type="SAM" id="Phobius"/>
    </source>
</evidence>
<feature type="domain" description="Cytochrome c oxidase subunit IV bacterial aa3 type" evidence="2">
    <location>
        <begin position="4"/>
        <end position="49"/>
    </location>
</feature>
<keyword evidence="1" id="KW-0472">Membrane</keyword>
<organism evidence="3 4">
    <name type="scientific">Ciceribacter lividus</name>
    <dbReference type="NCBI Taxonomy" id="1197950"/>
    <lineage>
        <taxon>Bacteria</taxon>
        <taxon>Pseudomonadati</taxon>
        <taxon>Pseudomonadota</taxon>
        <taxon>Alphaproteobacteria</taxon>
        <taxon>Hyphomicrobiales</taxon>
        <taxon>Rhizobiaceae</taxon>
        <taxon>Ciceribacter</taxon>
    </lineage>
</organism>
<evidence type="ECO:0000313" key="3">
    <source>
        <dbReference type="EMBL" id="RCW22011.1"/>
    </source>
</evidence>
<dbReference type="InterPro" id="IPR012422">
    <property type="entry name" value="Cyt_c_oxidase_su4_bac-aa3"/>
</dbReference>
<name>A0A6I7HJW7_9HYPH</name>
<keyword evidence="1" id="KW-0812">Transmembrane</keyword>
<keyword evidence="1" id="KW-1133">Transmembrane helix</keyword>
<dbReference type="AlphaFoldDB" id="A0A6I7HJW7"/>
<dbReference type="RefSeq" id="WP_114364276.1">
    <property type="nucleotide sequence ID" value="NZ_QPIX01000009.1"/>
</dbReference>
<dbReference type="Proteomes" id="UP000252582">
    <property type="component" value="Unassembled WGS sequence"/>
</dbReference>
<feature type="transmembrane region" description="Helical" evidence="1">
    <location>
        <begin position="53"/>
        <end position="73"/>
    </location>
</feature>
<dbReference type="SUPFAM" id="SSF81469">
    <property type="entry name" value="Bacterial aa3 type cytochrome c oxidase subunit IV"/>
    <property type="match status" value="1"/>
</dbReference>
<dbReference type="EMBL" id="QPIX01000009">
    <property type="protein sequence ID" value="RCW22011.1"/>
    <property type="molecule type" value="Genomic_DNA"/>
</dbReference>
<protein>
    <submittedName>
        <fullName evidence="3">Aa3 type cytochrome c oxidase subunit IV</fullName>
    </submittedName>
</protein>
<evidence type="ECO:0000259" key="2">
    <source>
        <dbReference type="Pfam" id="PF07835"/>
    </source>
</evidence>
<dbReference type="Pfam" id="PF07835">
    <property type="entry name" value="COX4_pro_2"/>
    <property type="match status" value="1"/>
</dbReference>
<gene>
    <name evidence="3" type="ORF">DFR48_109124</name>
</gene>
<reference evidence="3 4" key="1">
    <citation type="submission" date="2018-07" db="EMBL/GenBank/DDBJ databases">
        <title>Genomic Encyclopedia of Type Strains, Phase IV (KMG-IV): sequencing the most valuable type-strain genomes for metagenomic binning, comparative biology and taxonomic classification.</title>
        <authorList>
            <person name="Goeker M."/>
        </authorList>
    </citation>
    <scope>NUCLEOTIDE SEQUENCE [LARGE SCALE GENOMIC DNA]</scope>
    <source>
        <strain evidence="3 4">DSM 25528</strain>
    </source>
</reference>
<dbReference type="InterPro" id="IPR036596">
    <property type="entry name" value="Cyt-C_aa3_sf"/>
</dbReference>
<keyword evidence="4" id="KW-1185">Reference proteome</keyword>
<sequence length="74" mass="7815">MSEHHTGPVETGASMNYAEHEKTYGLFIAGAKYGTVVLVALMIAMAAGFFTAAGFFGGLVLFVVLTIAGIYLLR</sequence>
<proteinExistence type="predicted"/>
<feature type="transmembrane region" description="Helical" evidence="1">
    <location>
        <begin position="24"/>
        <end position="47"/>
    </location>
</feature>
<evidence type="ECO:0000313" key="4">
    <source>
        <dbReference type="Proteomes" id="UP000252582"/>
    </source>
</evidence>
<comment type="caution">
    <text evidence="3">The sequence shown here is derived from an EMBL/GenBank/DDBJ whole genome shotgun (WGS) entry which is preliminary data.</text>
</comment>